<reference evidence="3 4" key="1">
    <citation type="submission" date="2020-08" db="EMBL/GenBank/DDBJ databases">
        <title>Sequencing the genomes of 1000 actinobacteria strains.</title>
        <authorList>
            <person name="Klenk H.-P."/>
        </authorList>
    </citation>
    <scope>NUCLEOTIDE SEQUENCE [LARGE SCALE GENOMIC DNA]</scope>
    <source>
        <strain evidence="3 4">DSM 45913</strain>
    </source>
</reference>
<organism evidence="3 4">
    <name type="scientific">Nonomuraea muscovyensis</name>
    <dbReference type="NCBI Taxonomy" id="1124761"/>
    <lineage>
        <taxon>Bacteria</taxon>
        <taxon>Bacillati</taxon>
        <taxon>Actinomycetota</taxon>
        <taxon>Actinomycetes</taxon>
        <taxon>Streptosporangiales</taxon>
        <taxon>Streptosporangiaceae</taxon>
        <taxon>Nonomuraea</taxon>
    </lineage>
</organism>
<feature type="transmembrane region" description="Helical" evidence="2">
    <location>
        <begin position="73"/>
        <end position="101"/>
    </location>
</feature>
<sequence length="153" mass="16429">MSMGYAFVNVLLSLVVAVLLVVGVVLMARGRKEHGSAATLGLWGCVVLLFGLILGVVRSFTLPMIVEMVGTQSVSVVILIENVIQTAVTFTGTGLLIWAVIARRPPARDPRQPAWQSPHPQGPHPQSPQPQSPHPQQQPGWQHPPQPPAGPSY</sequence>
<evidence type="ECO:0000313" key="3">
    <source>
        <dbReference type="EMBL" id="MBB6349678.1"/>
    </source>
</evidence>
<comment type="caution">
    <text evidence="3">The sequence shown here is derived from an EMBL/GenBank/DDBJ whole genome shotgun (WGS) entry which is preliminary data.</text>
</comment>
<keyword evidence="4" id="KW-1185">Reference proteome</keyword>
<protein>
    <submittedName>
        <fullName evidence="3">Protein-S-isoprenylcysteine O-methyltransferase Ste14</fullName>
    </submittedName>
</protein>
<evidence type="ECO:0000313" key="4">
    <source>
        <dbReference type="Proteomes" id="UP000583800"/>
    </source>
</evidence>
<keyword evidence="3" id="KW-0808">Transferase</keyword>
<feature type="compositionally biased region" description="Pro residues" evidence="1">
    <location>
        <begin position="120"/>
        <end position="133"/>
    </location>
</feature>
<dbReference type="AlphaFoldDB" id="A0A7X0C6Y2"/>
<dbReference type="Proteomes" id="UP000583800">
    <property type="component" value="Unassembled WGS sequence"/>
</dbReference>
<feature type="compositionally biased region" description="Pro residues" evidence="1">
    <location>
        <begin position="142"/>
        <end position="153"/>
    </location>
</feature>
<evidence type="ECO:0000256" key="2">
    <source>
        <dbReference type="SAM" id="Phobius"/>
    </source>
</evidence>
<dbReference type="RefSeq" id="WP_185087213.1">
    <property type="nucleotide sequence ID" value="NZ_JACHJB010000002.1"/>
</dbReference>
<accession>A0A7X0C6Y2</accession>
<feature type="transmembrane region" description="Helical" evidence="2">
    <location>
        <begin position="6"/>
        <end position="28"/>
    </location>
</feature>
<dbReference type="GO" id="GO:0008168">
    <property type="term" value="F:methyltransferase activity"/>
    <property type="evidence" value="ECO:0007669"/>
    <property type="project" value="UniProtKB-KW"/>
</dbReference>
<keyword evidence="2" id="KW-0472">Membrane</keyword>
<feature type="transmembrane region" description="Helical" evidence="2">
    <location>
        <begin position="40"/>
        <end position="61"/>
    </location>
</feature>
<dbReference type="GO" id="GO:0032259">
    <property type="term" value="P:methylation"/>
    <property type="evidence" value="ECO:0007669"/>
    <property type="project" value="UniProtKB-KW"/>
</dbReference>
<feature type="region of interest" description="Disordered" evidence="1">
    <location>
        <begin position="107"/>
        <end position="153"/>
    </location>
</feature>
<proteinExistence type="predicted"/>
<keyword evidence="3" id="KW-0489">Methyltransferase</keyword>
<name>A0A7X0C6Y2_9ACTN</name>
<gene>
    <name evidence="3" type="ORF">FHU36_006223</name>
</gene>
<keyword evidence="2" id="KW-0812">Transmembrane</keyword>
<keyword evidence="2" id="KW-1133">Transmembrane helix</keyword>
<evidence type="ECO:0000256" key="1">
    <source>
        <dbReference type="SAM" id="MobiDB-lite"/>
    </source>
</evidence>
<dbReference type="EMBL" id="JACHJB010000002">
    <property type="protein sequence ID" value="MBB6349678.1"/>
    <property type="molecule type" value="Genomic_DNA"/>
</dbReference>